<reference evidence="1 2" key="1">
    <citation type="journal article" date="2019" name="G3 (Bethesda)">
        <title>Sequencing of a Wild Apple (Malus baccata) Genome Unravels the Differences Between Cultivated and Wild Apple Species Regarding Disease Resistance and Cold Tolerance.</title>
        <authorList>
            <person name="Chen X."/>
        </authorList>
    </citation>
    <scope>NUCLEOTIDE SEQUENCE [LARGE SCALE GENOMIC DNA]</scope>
    <source>
        <strain evidence="2">cv. Shandingzi</strain>
        <tissue evidence="1">Leaves</tissue>
    </source>
</reference>
<sequence length="69" mass="7793">MLDLLPSGRKFKPRKAWFSGNRQSCRNLGFPAVKEGCGETLENIKKGELIMKACIKIQLFNPKDLKIEG</sequence>
<gene>
    <name evidence="1" type="ORF">C1H46_000571</name>
</gene>
<comment type="caution">
    <text evidence="1">The sequence shown here is derived from an EMBL/GenBank/DDBJ whole genome shotgun (WGS) entry which is preliminary data.</text>
</comment>
<evidence type="ECO:0000313" key="1">
    <source>
        <dbReference type="EMBL" id="TQE13940.1"/>
    </source>
</evidence>
<organism evidence="1 2">
    <name type="scientific">Malus baccata</name>
    <name type="common">Siberian crab apple</name>
    <name type="synonym">Pyrus baccata</name>
    <dbReference type="NCBI Taxonomy" id="106549"/>
    <lineage>
        <taxon>Eukaryota</taxon>
        <taxon>Viridiplantae</taxon>
        <taxon>Streptophyta</taxon>
        <taxon>Embryophyta</taxon>
        <taxon>Tracheophyta</taxon>
        <taxon>Spermatophyta</taxon>
        <taxon>Magnoliopsida</taxon>
        <taxon>eudicotyledons</taxon>
        <taxon>Gunneridae</taxon>
        <taxon>Pentapetalae</taxon>
        <taxon>rosids</taxon>
        <taxon>fabids</taxon>
        <taxon>Rosales</taxon>
        <taxon>Rosaceae</taxon>
        <taxon>Amygdaloideae</taxon>
        <taxon>Maleae</taxon>
        <taxon>Malus</taxon>
    </lineage>
</organism>
<evidence type="ECO:0000313" key="2">
    <source>
        <dbReference type="Proteomes" id="UP000315295"/>
    </source>
</evidence>
<dbReference type="AlphaFoldDB" id="A0A540NTP7"/>
<proteinExistence type="predicted"/>
<name>A0A540NTP7_MALBA</name>
<dbReference type="Proteomes" id="UP000315295">
    <property type="component" value="Unassembled WGS sequence"/>
</dbReference>
<keyword evidence="2" id="KW-1185">Reference proteome</keyword>
<accession>A0A540NTP7</accession>
<protein>
    <submittedName>
        <fullName evidence="1">Uncharacterized protein</fullName>
    </submittedName>
</protein>
<dbReference type="EMBL" id="VIEB01000008">
    <property type="protein sequence ID" value="TQE13940.1"/>
    <property type="molecule type" value="Genomic_DNA"/>
</dbReference>